<dbReference type="EMBL" id="JAGINW010000001">
    <property type="protein sequence ID" value="MBP2329248.1"/>
    <property type="molecule type" value="Genomic_DNA"/>
</dbReference>
<protein>
    <submittedName>
        <fullName evidence="2">Alpha-L-glutamate ligase-like protein</fullName>
    </submittedName>
</protein>
<dbReference type="Proteomes" id="UP001519332">
    <property type="component" value="Unassembled WGS sequence"/>
</dbReference>
<evidence type="ECO:0000259" key="1">
    <source>
        <dbReference type="Pfam" id="PF14397"/>
    </source>
</evidence>
<reference evidence="2 3" key="1">
    <citation type="submission" date="2021-03" db="EMBL/GenBank/DDBJ databases">
        <title>Sequencing the genomes of 1000 actinobacteria strains.</title>
        <authorList>
            <person name="Klenk H.-P."/>
        </authorList>
    </citation>
    <scope>NUCLEOTIDE SEQUENCE [LARGE SCALE GENOMIC DNA]</scope>
    <source>
        <strain evidence="2 3">DSM 46670</strain>
    </source>
</reference>
<dbReference type="Pfam" id="PF14397">
    <property type="entry name" value="ATPgrasp_ST"/>
    <property type="match status" value="1"/>
</dbReference>
<comment type="caution">
    <text evidence="2">The sequence shown here is derived from an EMBL/GenBank/DDBJ whole genome shotgun (WGS) entry which is preliminary data.</text>
</comment>
<keyword evidence="3" id="KW-1185">Reference proteome</keyword>
<dbReference type="RefSeq" id="WP_209646085.1">
    <property type="nucleotide sequence ID" value="NZ_JAGINW010000001.1"/>
</dbReference>
<proteinExistence type="predicted"/>
<dbReference type="PANTHER" id="PTHR21621:SF0">
    <property type="entry name" value="BETA-CITRYLGLUTAMATE SYNTHASE B-RELATED"/>
    <property type="match status" value="1"/>
</dbReference>
<sequence length="290" mass="31395">MTSLLRGRDPIMGMNARNKLIAKVNPKDAIRLVNNKYETKQALVDAGAPTSPTVRLVKSRREINDIDWAEMPDIWAMKPNQGLGGSGIMLAAGRQEPDWQSPSGKPLPRAKIASHLARILDGDFSPRLTDWALFEPLIRTHPALARLSFQGLPDIRVICVRDEPRLAMLRLPTKHSGGRANLHQRAIGAAVDLDTGRVVRACVGSQPIESHPDTGYPLIGAVVPQWTTVLDAASRCAAATGLRYLGADIVVDKTRGPLILEVNARPGLQIQNINGHGLIASIELGEGAPR</sequence>
<dbReference type="SUPFAM" id="SSF56059">
    <property type="entry name" value="Glutathione synthetase ATP-binding domain-like"/>
    <property type="match status" value="1"/>
</dbReference>
<organism evidence="2 3">
    <name type="scientific">Kibdelosporangium banguiense</name>
    <dbReference type="NCBI Taxonomy" id="1365924"/>
    <lineage>
        <taxon>Bacteria</taxon>
        <taxon>Bacillati</taxon>
        <taxon>Actinomycetota</taxon>
        <taxon>Actinomycetes</taxon>
        <taxon>Pseudonocardiales</taxon>
        <taxon>Pseudonocardiaceae</taxon>
        <taxon>Kibdelosporangium</taxon>
    </lineage>
</organism>
<evidence type="ECO:0000313" key="2">
    <source>
        <dbReference type="EMBL" id="MBP2329248.1"/>
    </source>
</evidence>
<feature type="domain" description="Alpha-L-glutamate ligase-related protein ATP-grasp" evidence="1">
    <location>
        <begin position="17"/>
        <end position="280"/>
    </location>
</feature>
<accession>A0ABS4TXY5</accession>
<name>A0ABS4TXY5_9PSEU</name>
<dbReference type="InterPro" id="IPR039523">
    <property type="entry name" value="RimK-rel_E_lig_ATP-grasp"/>
</dbReference>
<gene>
    <name evidence="2" type="ORF">JOF56_009633</name>
</gene>
<dbReference type="PANTHER" id="PTHR21621">
    <property type="entry name" value="RIBOSOMAL PROTEIN S6 MODIFICATION PROTEIN"/>
    <property type="match status" value="1"/>
</dbReference>
<evidence type="ECO:0000313" key="3">
    <source>
        <dbReference type="Proteomes" id="UP001519332"/>
    </source>
</evidence>
<dbReference type="Gene3D" id="3.30.470.20">
    <property type="entry name" value="ATP-grasp fold, B domain"/>
    <property type="match status" value="1"/>
</dbReference>